<feature type="domain" description="Cathepsin propeptide inhibitor" evidence="3">
    <location>
        <begin position="83"/>
        <end position="130"/>
    </location>
</feature>
<keyword evidence="5" id="KW-1185">Reference proteome</keyword>
<feature type="region of interest" description="Disordered" evidence="1">
    <location>
        <begin position="69"/>
        <end position="97"/>
    </location>
</feature>
<dbReference type="EMBL" id="BAAFST010000013">
    <property type="protein sequence ID" value="GAB1298283.1"/>
    <property type="molecule type" value="Genomic_DNA"/>
</dbReference>
<name>A0ABQ0FGA1_APOSI</name>
<proteinExistence type="predicted"/>
<dbReference type="SUPFAM" id="SSF54001">
    <property type="entry name" value="Cysteine proteinases"/>
    <property type="match status" value="1"/>
</dbReference>
<comment type="caution">
    <text evidence="4">The sequence shown here is derived from an EMBL/GenBank/DDBJ whole genome shotgun (WGS) entry which is preliminary data.</text>
</comment>
<dbReference type="SMART" id="SM00848">
    <property type="entry name" value="Inhibitor_I29"/>
    <property type="match status" value="1"/>
</dbReference>
<accession>A0ABQ0FGA1</accession>
<sequence length="130" mass="14854">MTPRVFLVILYLGVASAAVIPNPSLDAQLQEQKDKEELKRVEWDEFIVKLHNSENDKDGDCDIEMSASGQLDLAESDDEIPVKDQDEETHRRAVWEENKKKIEAHNADYEQGKTSFSMDLNKFSDMPKSV</sequence>
<dbReference type="Pfam" id="PF08246">
    <property type="entry name" value="Inhibitor_I29"/>
    <property type="match status" value="1"/>
</dbReference>
<evidence type="ECO:0000313" key="5">
    <source>
        <dbReference type="Proteomes" id="UP001623349"/>
    </source>
</evidence>
<feature type="compositionally biased region" description="Basic and acidic residues" evidence="1">
    <location>
        <begin position="80"/>
        <end position="97"/>
    </location>
</feature>
<keyword evidence="2" id="KW-0732">Signal</keyword>
<gene>
    <name evidence="4" type="ORF">APTSU1_001351900</name>
</gene>
<evidence type="ECO:0000256" key="2">
    <source>
        <dbReference type="SAM" id="SignalP"/>
    </source>
</evidence>
<reference evidence="4 5" key="1">
    <citation type="submission" date="2024-08" db="EMBL/GenBank/DDBJ databases">
        <title>The draft genome of Apodemus speciosus.</title>
        <authorList>
            <person name="Nabeshima K."/>
            <person name="Suzuki S."/>
            <person name="Onuma M."/>
        </authorList>
    </citation>
    <scope>NUCLEOTIDE SEQUENCE [LARGE SCALE GENOMIC DNA]</scope>
    <source>
        <strain evidence="4">IB14-021</strain>
    </source>
</reference>
<dbReference type="Proteomes" id="UP001623349">
    <property type="component" value="Unassembled WGS sequence"/>
</dbReference>
<protein>
    <submittedName>
        <fullName evidence="4">Trophoblast-specific protein beta</fullName>
    </submittedName>
</protein>
<feature type="chain" id="PRO_5045353578" evidence="2">
    <location>
        <begin position="18"/>
        <end position="130"/>
    </location>
</feature>
<dbReference type="InterPro" id="IPR013201">
    <property type="entry name" value="Prot_inhib_I29"/>
</dbReference>
<evidence type="ECO:0000313" key="4">
    <source>
        <dbReference type="EMBL" id="GAB1298283.1"/>
    </source>
</evidence>
<evidence type="ECO:0000256" key="1">
    <source>
        <dbReference type="SAM" id="MobiDB-lite"/>
    </source>
</evidence>
<organism evidence="4 5">
    <name type="scientific">Apodemus speciosus</name>
    <name type="common">Large Japanese field mouse</name>
    <dbReference type="NCBI Taxonomy" id="105296"/>
    <lineage>
        <taxon>Eukaryota</taxon>
        <taxon>Metazoa</taxon>
        <taxon>Chordata</taxon>
        <taxon>Craniata</taxon>
        <taxon>Vertebrata</taxon>
        <taxon>Euteleostomi</taxon>
        <taxon>Mammalia</taxon>
        <taxon>Eutheria</taxon>
        <taxon>Euarchontoglires</taxon>
        <taxon>Glires</taxon>
        <taxon>Rodentia</taxon>
        <taxon>Myomorpha</taxon>
        <taxon>Muroidea</taxon>
        <taxon>Muridae</taxon>
        <taxon>Murinae</taxon>
        <taxon>Apodemus</taxon>
    </lineage>
</organism>
<feature type="signal peptide" evidence="2">
    <location>
        <begin position="1"/>
        <end position="17"/>
    </location>
</feature>
<evidence type="ECO:0000259" key="3">
    <source>
        <dbReference type="SMART" id="SM00848"/>
    </source>
</evidence>
<dbReference type="Gene3D" id="1.10.287.2250">
    <property type="match status" value="1"/>
</dbReference>
<dbReference type="InterPro" id="IPR038765">
    <property type="entry name" value="Papain-like_cys_pep_sf"/>
</dbReference>